<dbReference type="GO" id="GO:0016787">
    <property type="term" value="F:hydrolase activity"/>
    <property type="evidence" value="ECO:0007669"/>
    <property type="project" value="InterPro"/>
</dbReference>
<organism evidence="3">
    <name type="scientific">uncultured Caudovirales phage</name>
    <dbReference type="NCBI Taxonomy" id="2100421"/>
    <lineage>
        <taxon>Viruses</taxon>
        <taxon>Duplodnaviria</taxon>
        <taxon>Heunggongvirae</taxon>
        <taxon>Uroviricota</taxon>
        <taxon>Caudoviricetes</taxon>
        <taxon>Peduoviridae</taxon>
        <taxon>Maltschvirus</taxon>
        <taxon>Maltschvirus maltsch</taxon>
    </lineage>
</organism>
<accession>A0A6J7WHB9</accession>
<dbReference type="SUPFAM" id="SSF56300">
    <property type="entry name" value="Metallo-dependent phosphatases"/>
    <property type="match status" value="1"/>
</dbReference>
<evidence type="ECO:0000313" key="2">
    <source>
        <dbReference type="EMBL" id="CAB4125902.1"/>
    </source>
</evidence>
<keyword evidence="3" id="KW-0255">Endonuclease</keyword>
<dbReference type="PANTHER" id="PTHR30337">
    <property type="entry name" value="COMPONENT OF ATP-DEPENDENT DSDNA EXONUCLEASE"/>
    <property type="match status" value="1"/>
</dbReference>
<dbReference type="GO" id="GO:0004519">
    <property type="term" value="F:endonuclease activity"/>
    <property type="evidence" value="ECO:0007669"/>
    <property type="project" value="UniProtKB-KW"/>
</dbReference>
<dbReference type="EMBL" id="LR798231">
    <property type="protein sequence ID" value="CAB5209145.1"/>
    <property type="molecule type" value="Genomic_DNA"/>
</dbReference>
<evidence type="ECO:0000313" key="3">
    <source>
        <dbReference type="EMBL" id="CAB5209145.1"/>
    </source>
</evidence>
<name>A0A6J7WHB9_9CAUD</name>
<dbReference type="EMBL" id="LR796187">
    <property type="protein sequence ID" value="CAB4125902.1"/>
    <property type="molecule type" value="Genomic_DNA"/>
</dbReference>
<proteinExistence type="predicted"/>
<dbReference type="InterPro" id="IPR050535">
    <property type="entry name" value="DNA_Repair-Maintenance_Comp"/>
</dbReference>
<dbReference type="Gene3D" id="3.60.21.10">
    <property type="match status" value="1"/>
</dbReference>
<dbReference type="Pfam" id="PF00149">
    <property type="entry name" value="Metallophos"/>
    <property type="match status" value="1"/>
</dbReference>
<dbReference type="InterPro" id="IPR004843">
    <property type="entry name" value="Calcineurin-like_PHP"/>
</dbReference>
<reference evidence="3" key="1">
    <citation type="submission" date="2020-05" db="EMBL/GenBank/DDBJ databases">
        <authorList>
            <person name="Chiriac C."/>
            <person name="Salcher M."/>
            <person name="Ghai R."/>
            <person name="Kavagutti S V."/>
        </authorList>
    </citation>
    <scope>NUCLEOTIDE SEQUENCE</scope>
</reference>
<protein>
    <submittedName>
        <fullName evidence="3">Endonuclease subunit</fullName>
    </submittedName>
</protein>
<evidence type="ECO:0000259" key="1">
    <source>
        <dbReference type="Pfam" id="PF00149"/>
    </source>
</evidence>
<keyword evidence="3" id="KW-0378">Hydrolase</keyword>
<dbReference type="PANTHER" id="PTHR30337:SF0">
    <property type="entry name" value="NUCLEASE SBCCD SUBUNIT D"/>
    <property type="match status" value="1"/>
</dbReference>
<dbReference type="InterPro" id="IPR029052">
    <property type="entry name" value="Metallo-depent_PP-like"/>
</dbReference>
<sequence length="337" mass="39028">MSNLFKKVACFTDIHFGLKSNSSVHNEDCEAFVDWYIAKAKEEGCDTGIFLGDWHHNRNSLNITTMDYSLRALEKLGQAFDNFYFFPGNHDLYYKDKRDIHSVEFGKYIPGITVVHEPTTIGDVTLCPWLVGEEWKTIGKKGGKYIFGHFELPSFFMNAMVQMPDHGEIKLDNFSNYELGFSGHFHKRQQQQNMIYIGNAFPHNYADAWDDERGMMVLEWGGQPEYYAWPEQPTFRTVKLSQLIDEADTLILPKQHLRVTLDIDISYEEASFIKEKFISDYDIRELTLIAEKKDVEINTNIDIQAFESVDQIVSSQIINIESDTYDKNTLLAIYNSL</sequence>
<feature type="domain" description="Calcineurin-like phosphoesterase" evidence="1">
    <location>
        <begin position="7"/>
        <end position="101"/>
    </location>
</feature>
<gene>
    <name evidence="3" type="ORF">UFOVP181_336</name>
    <name evidence="2" type="ORF">UFOVP57_303</name>
</gene>
<keyword evidence="3" id="KW-0540">Nuclease</keyword>